<dbReference type="PANTHER" id="PTHR33050">
    <property type="entry name" value="REVERSE TRANSCRIPTASE DOMAIN-CONTAINING PROTEIN"/>
    <property type="match status" value="1"/>
</dbReference>
<feature type="region of interest" description="Disordered" evidence="1">
    <location>
        <begin position="167"/>
        <end position="191"/>
    </location>
</feature>
<dbReference type="PANTHER" id="PTHR33050:SF7">
    <property type="entry name" value="RIBONUCLEASE H"/>
    <property type="match status" value="1"/>
</dbReference>
<proteinExistence type="predicted"/>
<evidence type="ECO:0000256" key="1">
    <source>
        <dbReference type="SAM" id="MobiDB-lite"/>
    </source>
</evidence>
<dbReference type="Proteomes" id="UP000054564">
    <property type="component" value="Unassembled WGS sequence"/>
</dbReference>
<reference evidence="3" key="1">
    <citation type="submission" date="2014-03" db="EMBL/GenBank/DDBJ databases">
        <title>The Genome Sequence of Puccinia striiformis f. sp. tritici PST-78.</title>
        <authorList>
            <consortium name="The Broad Institute Genome Sequencing Platform"/>
            <person name="Cuomo C."/>
            <person name="Hulbert S."/>
            <person name="Chen X."/>
            <person name="Walker B."/>
            <person name="Young S.K."/>
            <person name="Zeng Q."/>
            <person name="Gargeya S."/>
            <person name="Fitzgerald M."/>
            <person name="Haas B."/>
            <person name="Abouelleil A."/>
            <person name="Alvarado L."/>
            <person name="Arachchi H.M."/>
            <person name="Berlin A.M."/>
            <person name="Chapman S.B."/>
            <person name="Goldberg J."/>
            <person name="Griggs A."/>
            <person name="Gujja S."/>
            <person name="Hansen M."/>
            <person name="Howarth C."/>
            <person name="Imamovic A."/>
            <person name="Larimer J."/>
            <person name="McCowan C."/>
            <person name="Montmayeur A."/>
            <person name="Murphy C."/>
            <person name="Neiman D."/>
            <person name="Pearson M."/>
            <person name="Priest M."/>
            <person name="Roberts A."/>
            <person name="Saif S."/>
            <person name="Shea T."/>
            <person name="Sisk P."/>
            <person name="Sykes S."/>
            <person name="Wortman J."/>
            <person name="Nusbaum C."/>
            <person name="Birren B."/>
        </authorList>
    </citation>
    <scope>NUCLEOTIDE SEQUENCE [LARGE SCALE GENOMIC DNA]</scope>
    <source>
        <strain evidence="3">race PST-78</strain>
    </source>
</reference>
<protein>
    <submittedName>
        <fullName evidence="2">Uncharacterized protein</fullName>
    </submittedName>
</protein>
<organism evidence="2 3">
    <name type="scientific">Puccinia striiformis f. sp. tritici PST-78</name>
    <dbReference type="NCBI Taxonomy" id="1165861"/>
    <lineage>
        <taxon>Eukaryota</taxon>
        <taxon>Fungi</taxon>
        <taxon>Dikarya</taxon>
        <taxon>Basidiomycota</taxon>
        <taxon>Pucciniomycotina</taxon>
        <taxon>Pucciniomycetes</taxon>
        <taxon>Pucciniales</taxon>
        <taxon>Pucciniaceae</taxon>
        <taxon>Puccinia</taxon>
    </lineage>
</organism>
<keyword evidence="3" id="KW-1185">Reference proteome</keyword>
<feature type="region of interest" description="Disordered" evidence="1">
    <location>
        <begin position="426"/>
        <end position="456"/>
    </location>
</feature>
<dbReference type="InterPro" id="IPR052055">
    <property type="entry name" value="Hepadnavirus_pol/RT"/>
</dbReference>
<gene>
    <name evidence="2" type="ORF">PSTG_10951</name>
</gene>
<accession>A0A0L0V9R4</accession>
<feature type="compositionally biased region" description="Polar residues" evidence="1">
    <location>
        <begin position="429"/>
        <end position="446"/>
    </location>
</feature>
<dbReference type="EMBL" id="AJIL01000092">
    <property type="protein sequence ID" value="KNE95734.1"/>
    <property type="molecule type" value="Genomic_DNA"/>
</dbReference>
<dbReference type="AlphaFoldDB" id="A0A0L0V9R4"/>
<evidence type="ECO:0000313" key="2">
    <source>
        <dbReference type="EMBL" id="KNE95734.1"/>
    </source>
</evidence>
<comment type="caution">
    <text evidence="2">The sequence shown here is derived from an EMBL/GenBank/DDBJ whole genome shotgun (WGS) entry which is preliminary data.</text>
</comment>
<feature type="compositionally biased region" description="Basic and acidic residues" evidence="1">
    <location>
        <begin position="168"/>
        <end position="188"/>
    </location>
</feature>
<evidence type="ECO:0000313" key="3">
    <source>
        <dbReference type="Proteomes" id="UP000054564"/>
    </source>
</evidence>
<sequence length="527" mass="59507">MVIAGRLNHVTYILPQLRCYICSIYQWQREWYNHSARRPITEEMRTDLSQWRFTLEHFQPTRLIPDPYPTDVGWVGDTSTSYGIGVLVGSRWARFRLTRDPPQDQPGNWIACPGKVFIVHTDNTTTQDAIEQRKSRDPLVNKEWKAIQNLLLAAEIDIQARRVSSGENRADGLSRGHDGNHRLKDKMSTNRTLTPPDLRVLDGWKWSTLLGYNAAVKKFEVFKRSTGVTHYKLPITPEDVYSFVTWAGRGHTFHDALYPYQTGKRVKIMLKASGRHDATIPKRPEKAPVLIADLADLSRLLSGRGPEAEAVRDLAVIAFWGMARLAELTYATDLGPVRRKKEMTRKEVSTFQEVTILTVHEAKTAKPGETQAIKLQPMKSPLCPVDARNILPKQLEWTGGTACIRYTRQLRGVGKNAANSVIKLPDPAQPTSTIKQRVSGQPSKAPSTCPCPRPSVRPVNSWQNLGRTDNMGNTPSNPSLARNTVRDLRPLPTANRQPNNSPPLIPAYCNPYHPRRSIRLFSLRART</sequence>
<name>A0A0L0V9R4_9BASI</name>